<dbReference type="EMBL" id="VSSQ01000113">
    <property type="protein sequence ID" value="MPL78097.1"/>
    <property type="molecule type" value="Genomic_DNA"/>
</dbReference>
<accession>A0A644UGH7</accession>
<dbReference type="AlphaFoldDB" id="A0A644UGH7"/>
<sequence length="149" mass="15914">MSFSEWSTGKKLVIILIIVIAICCVVGAITFAFVANQVTDEISKVNISIEGNNSTASTISIPKGDYNIKIKTKNEWTSYITIDGKYSQNTGSGSKNISLGNINSYASITINQQGSGTTKVIVTDSNGKIINEGNTSADYGSVYMLLKAK</sequence>
<gene>
    <name evidence="2" type="ORF">SDC9_23961</name>
</gene>
<evidence type="ECO:0000256" key="1">
    <source>
        <dbReference type="SAM" id="Phobius"/>
    </source>
</evidence>
<keyword evidence="1" id="KW-0812">Transmembrane</keyword>
<proteinExistence type="predicted"/>
<keyword evidence="1" id="KW-0472">Membrane</keyword>
<protein>
    <submittedName>
        <fullName evidence="2">Uncharacterized protein</fullName>
    </submittedName>
</protein>
<organism evidence="2">
    <name type="scientific">bioreactor metagenome</name>
    <dbReference type="NCBI Taxonomy" id="1076179"/>
    <lineage>
        <taxon>unclassified sequences</taxon>
        <taxon>metagenomes</taxon>
        <taxon>ecological metagenomes</taxon>
    </lineage>
</organism>
<evidence type="ECO:0000313" key="2">
    <source>
        <dbReference type="EMBL" id="MPL78097.1"/>
    </source>
</evidence>
<keyword evidence="1" id="KW-1133">Transmembrane helix</keyword>
<feature type="transmembrane region" description="Helical" evidence="1">
    <location>
        <begin position="12"/>
        <end position="35"/>
    </location>
</feature>
<name>A0A644UGH7_9ZZZZ</name>
<reference evidence="2" key="1">
    <citation type="submission" date="2019-08" db="EMBL/GenBank/DDBJ databases">
        <authorList>
            <person name="Kucharzyk K."/>
            <person name="Murdoch R.W."/>
            <person name="Higgins S."/>
            <person name="Loffler F."/>
        </authorList>
    </citation>
    <scope>NUCLEOTIDE SEQUENCE</scope>
</reference>
<comment type="caution">
    <text evidence="2">The sequence shown here is derived from an EMBL/GenBank/DDBJ whole genome shotgun (WGS) entry which is preliminary data.</text>
</comment>